<evidence type="ECO:0000256" key="3">
    <source>
        <dbReference type="ARBA" id="ARBA00022912"/>
    </source>
</evidence>
<dbReference type="InterPro" id="IPR015655">
    <property type="entry name" value="PP2C"/>
</dbReference>
<evidence type="ECO:0000313" key="7">
    <source>
        <dbReference type="Proteomes" id="UP001151518"/>
    </source>
</evidence>
<proteinExistence type="inferred from homology"/>
<dbReference type="InterPro" id="IPR000222">
    <property type="entry name" value="PP2C_BS"/>
</dbReference>
<dbReference type="OrthoDB" id="420076at2759"/>
<dbReference type="GO" id="GO:0004741">
    <property type="term" value="F:[pyruvate dehydrogenase (acetyl-transferring)]-phosphatase activity"/>
    <property type="evidence" value="ECO:0007669"/>
    <property type="project" value="TreeGrafter"/>
</dbReference>
<organism evidence="6 7">
    <name type="scientific">Coemansia spiralis</name>
    <dbReference type="NCBI Taxonomy" id="417178"/>
    <lineage>
        <taxon>Eukaryota</taxon>
        <taxon>Fungi</taxon>
        <taxon>Fungi incertae sedis</taxon>
        <taxon>Zoopagomycota</taxon>
        <taxon>Kickxellomycotina</taxon>
        <taxon>Kickxellomycetes</taxon>
        <taxon>Kickxellales</taxon>
        <taxon>Kickxellaceae</taxon>
        <taxon>Coemansia</taxon>
    </lineage>
</organism>
<dbReference type="EMBL" id="JANBTW010000001">
    <property type="protein sequence ID" value="KAJ2681049.1"/>
    <property type="molecule type" value="Genomic_DNA"/>
</dbReference>
<feature type="domain" description="PPM-type phosphatase" evidence="5">
    <location>
        <begin position="61"/>
        <end position="435"/>
    </location>
</feature>
<dbReference type="PROSITE" id="PS01032">
    <property type="entry name" value="PPM_1"/>
    <property type="match status" value="1"/>
</dbReference>
<comment type="caution">
    <text evidence="6">The sequence shown here is derived from an EMBL/GenBank/DDBJ whole genome shotgun (WGS) entry which is preliminary data.</text>
</comment>
<accession>A0A9W8GD25</accession>
<dbReference type="SMART" id="SM00332">
    <property type="entry name" value="PP2Cc"/>
    <property type="match status" value="1"/>
</dbReference>
<dbReference type="GO" id="GO:0046872">
    <property type="term" value="F:metal ion binding"/>
    <property type="evidence" value="ECO:0007669"/>
    <property type="project" value="UniProtKB-KW"/>
</dbReference>
<dbReference type="PROSITE" id="PS51746">
    <property type="entry name" value="PPM_2"/>
    <property type="match status" value="1"/>
</dbReference>
<comment type="similarity">
    <text evidence="4">Belongs to the PP2C family.</text>
</comment>
<reference evidence="6" key="1">
    <citation type="submission" date="2022-07" db="EMBL/GenBank/DDBJ databases">
        <title>Phylogenomic reconstructions and comparative analyses of Kickxellomycotina fungi.</title>
        <authorList>
            <person name="Reynolds N.K."/>
            <person name="Stajich J.E."/>
            <person name="Barry K."/>
            <person name="Grigoriev I.V."/>
            <person name="Crous P."/>
            <person name="Smith M.E."/>
        </authorList>
    </citation>
    <scope>NUCLEOTIDE SEQUENCE</scope>
    <source>
        <strain evidence="6">NRRL 3115</strain>
    </source>
</reference>
<keyword evidence="1" id="KW-0479">Metal-binding</keyword>
<keyword evidence="2 4" id="KW-0378">Hydrolase</keyword>
<dbReference type="SUPFAM" id="SSF81606">
    <property type="entry name" value="PP2C-like"/>
    <property type="match status" value="1"/>
</dbReference>
<dbReference type="GO" id="GO:0005739">
    <property type="term" value="C:mitochondrion"/>
    <property type="evidence" value="ECO:0007669"/>
    <property type="project" value="TreeGrafter"/>
</dbReference>
<dbReference type="CDD" id="cd00143">
    <property type="entry name" value="PP2Cc"/>
    <property type="match status" value="1"/>
</dbReference>
<dbReference type="PANTHER" id="PTHR13832:SF792">
    <property type="entry name" value="GM14286P"/>
    <property type="match status" value="1"/>
</dbReference>
<dbReference type="Proteomes" id="UP001151518">
    <property type="component" value="Unassembled WGS sequence"/>
</dbReference>
<protein>
    <recommendedName>
        <fullName evidence="5">PPM-type phosphatase domain-containing protein</fullName>
    </recommendedName>
</protein>
<gene>
    <name evidence="6" type="ORF">GGI25_000002</name>
</gene>
<sequence length="440" mass="49268">MELLLESVQAKRKVSTEILNGVPFEDRHLLAWHLDMLTKDEVEAILEAQESTSNVMGHKIKLRVDTNQISANEPNEDYMSWGAIQPTKENPSLYMFGLYDGHVGRWCAEQVAARIGPMLDTSLEIIDQMANSIAVSKTTSDNSSLQAIISRLQHEEGLNWDHMSLALTATFLSLDHELVFGALAKYRKLQDITKMEELLGPALSGSCGIVAVVDTKANEVVVANAGDSRAILGMRLNDGSWKAVRLSEDQTCTNENELMRLSSEHPGETSSIIVNGRVFGGMVVTRAFGDCKYKWPVEVQNEIFPSMYSQGYIRAETSPACLTPPYVTAKPELVRHKLDENDKFIVVASDGIYDRLLDKEVVETVAQWYEANQEKSETKVTQDKNAATHLIRSALEVDMLNMSEYKNTTIRKLLAIPSPQSRRYYDDLSVTVISFDRDQQ</sequence>
<keyword evidence="3 4" id="KW-0904">Protein phosphatase</keyword>
<dbReference type="PANTHER" id="PTHR13832">
    <property type="entry name" value="PROTEIN PHOSPHATASE 2C"/>
    <property type="match status" value="1"/>
</dbReference>
<name>A0A9W8GD25_9FUNG</name>
<evidence type="ECO:0000259" key="5">
    <source>
        <dbReference type="PROSITE" id="PS51746"/>
    </source>
</evidence>
<dbReference type="Pfam" id="PF00481">
    <property type="entry name" value="PP2C"/>
    <property type="match status" value="1"/>
</dbReference>
<dbReference type="Gene3D" id="3.60.40.10">
    <property type="entry name" value="PPM-type phosphatase domain"/>
    <property type="match status" value="1"/>
</dbReference>
<evidence type="ECO:0000256" key="2">
    <source>
        <dbReference type="ARBA" id="ARBA00022801"/>
    </source>
</evidence>
<evidence type="ECO:0000313" key="6">
    <source>
        <dbReference type="EMBL" id="KAJ2681049.1"/>
    </source>
</evidence>
<dbReference type="AlphaFoldDB" id="A0A9W8GD25"/>
<dbReference type="InterPro" id="IPR036457">
    <property type="entry name" value="PPM-type-like_dom_sf"/>
</dbReference>
<dbReference type="InterPro" id="IPR001932">
    <property type="entry name" value="PPM-type_phosphatase-like_dom"/>
</dbReference>
<evidence type="ECO:0000256" key="1">
    <source>
        <dbReference type="ARBA" id="ARBA00022723"/>
    </source>
</evidence>
<evidence type="ECO:0000256" key="4">
    <source>
        <dbReference type="RuleBase" id="RU003465"/>
    </source>
</evidence>